<dbReference type="PANTHER" id="PTHR23274">
    <property type="entry name" value="DNA HELICASE-RELATED"/>
    <property type="match status" value="1"/>
</dbReference>
<name>A0ABN7XAD9_GIGMA</name>
<evidence type="ECO:0000313" key="2">
    <source>
        <dbReference type="Proteomes" id="UP000789901"/>
    </source>
</evidence>
<reference evidence="1 2" key="1">
    <citation type="submission" date="2021-06" db="EMBL/GenBank/DDBJ databases">
        <authorList>
            <person name="Kallberg Y."/>
            <person name="Tangrot J."/>
            <person name="Rosling A."/>
        </authorList>
    </citation>
    <scope>NUCLEOTIDE SEQUENCE [LARGE SCALE GENOMIC DNA]</scope>
    <source>
        <strain evidence="1 2">120-4 pot B 10/14</strain>
    </source>
</reference>
<sequence length="54" mass="6161">KHVIEAEIITGKHARVRAFLPRISISPSNINLPFTLKRHQFLVQPAFAMTIHKS</sequence>
<keyword evidence="2" id="KW-1185">Reference proteome</keyword>
<protein>
    <submittedName>
        <fullName evidence="1">20424_t:CDS:1</fullName>
    </submittedName>
</protein>
<comment type="caution">
    <text evidence="1">The sequence shown here is derived from an EMBL/GenBank/DDBJ whole genome shotgun (WGS) entry which is preliminary data.</text>
</comment>
<dbReference type="Proteomes" id="UP000789901">
    <property type="component" value="Unassembled WGS sequence"/>
</dbReference>
<proteinExistence type="predicted"/>
<gene>
    <name evidence="1" type="ORF">GMARGA_LOCUS40918</name>
</gene>
<dbReference type="PANTHER" id="PTHR23274:SF51">
    <property type="entry name" value="OS03G0423850 PROTEIN"/>
    <property type="match status" value="1"/>
</dbReference>
<dbReference type="EMBL" id="CAJVQB010107888">
    <property type="protein sequence ID" value="CAG8851789.1"/>
    <property type="molecule type" value="Genomic_DNA"/>
</dbReference>
<accession>A0ABN7XAD9</accession>
<organism evidence="1 2">
    <name type="scientific">Gigaspora margarita</name>
    <dbReference type="NCBI Taxonomy" id="4874"/>
    <lineage>
        <taxon>Eukaryota</taxon>
        <taxon>Fungi</taxon>
        <taxon>Fungi incertae sedis</taxon>
        <taxon>Mucoromycota</taxon>
        <taxon>Glomeromycotina</taxon>
        <taxon>Glomeromycetes</taxon>
        <taxon>Diversisporales</taxon>
        <taxon>Gigasporaceae</taxon>
        <taxon>Gigaspora</taxon>
    </lineage>
</organism>
<evidence type="ECO:0000313" key="1">
    <source>
        <dbReference type="EMBL" id="CAG8851789.1"/>
    </source>
</evidence>
<feature type="non-terminal residue" evidence="1">
    <location>
        <position position="1"/>
    </location>
</feature>